<sequence length="381" mass="37872">MKTSAKLAVTALAIAASLSMAACSGGSASGSGGNPPSSTTTASTAASAAPTTPSANASLKSELSTSVYAPKSAGTMKSAYEGSFAGADGNAVVTFVDKIGGPHKLVWNDGSGRSVDVSTPPGNSASDSTATITAFPAGTAIAVTWSGATDLVALYDPATGKQIGPTEPNPLKGAYSVSNTPMGVTFSPHGDPNDVSSLLSDGSVVDAVPEVDFAHLSHSNLSAGVSAVLPLVKGKFLAYWQKPNDGTRNYLIVDSSGKQVDSGFACYYSPAGSLAPVSPNGEWFGFGGAAFNIKDLAKSRCLHDVKAGDSTGAVATAISNDGDVYGIVGSGGSVKAFYLAASEPAANAEISDYSDAPSAFLEDGGAVIGAKNFPAVGVYGK</sequence>
<name>A0A2Y8ZT45_9MICO</name>
<evidence type="ECO:0000256" key="1">
    <source>
        <dbReference type="SAM" id="MobiDB-lite"/>
    </source>
</evidence>
<keyword evidence="2" id="KW-0732">Signal</keyword>
<organism evidence="3 4">
    <name type="scientific">Branchiibius hedensis</name>
    <dbReference type="NCBI Taxonomy" id="672460"/>
    <lineage>
        <taxon>Bacteria</taxon>
        <taxon>Bacillati</taxon>
        <taxon>Actinomycetota</taxon>
        <taxon>Actinomycetes</taxon>
        <taxon>Micrococcales</taxon>
        <taxon>Dermacoccaceae</taxon>
        <taxon>Branchiibius</taxon>
    </lineage>
</organism>
<keyword evidence="4" id="KW-1185">Reference proteome</keyword>
<feature type="region of interest" description="Disordered" evidence="1">
    <location>
        <begin position="25"/>
        <end position="60"/>
    </location>
</feature>
<protein>
    <recommendedName>
        <fullName evidence="5">WD40-like Beta Propeller Repeat</fullName>
    </recommendedName>
</protein>
<evidence type="ECO:0000313" key="3">
    <source>
        <dbReference type="EMBL" id="SSA34408.1"/>
    </source>
</evidence>
<evidence type="ECO:0000313" key="4">
    <source>
        <dbReference type="Proteomes" id="UP000250028"/>
    </source>
</evidence>
<dbReference type="SUPFAM" id="SSF50998">
    <property type="entry name" value="Quinoprotein alcohol dehydrogenase-like"/>
    <property type="match status" value="1"/>
</dbReference>
<proteinExistence type="predicted"/>
<dbReference type="InterPro" id="IPR011047">
    <property type="entry name" value="Quinoprotein_ADH-like_sf"/>
</dbReference>
<dbReference type="AlphaFoldDB" id="A0A2Y8ZT45"/>
<gene>
    <name evidence="3" type="ORF">SAMN04489750_1727</name>
</gene>
<dbReference type="PROSITE" id="PS51257">
    <property type="entry name" value="PROKAR_LIPOPROTEIN"/>
    <property type="match status" value="1"/>
</dbReference>
<dbReference type="Proteomes" id="UP000250028">
    <property type="component" value="Unassembled WGS sequence"/>
</dbReference>
<accession>A0A2Y8ZT45</accession>
<feature type="compositionally biased region" description="Low complexity" evidence="1">
    <location>
        <begin position="34"/>
        <end position="58"/>
    </location>
</feature>
<feature type="chain" id="PRO_5015851078" description="WD40-like Beta Propeller Repeat" evidence="2">
    <location>
        <begin position="22"/>
        <end position="381"/>
    </location>
</feature>
<dbReference type="EMBL" id="UESZ01000001">
    <property type="protein sequence ID" value="SSA34408.1"/>
    <property type="molecule type" value="Genomic_DNA"/>
</dbReference>
<reference evidence="4" key="1">
    <citation type="submission" date="2016-10" db="EMBL/GenBank/DDBJ databases">
        <authorList>
            <person name="Varghese N."/>
            <person name="Submissions S."/>
        </authorList>
    </citation>
    <scope>NUCLEOTIDE SEQUENCE [LARGE SCALE GENOMIC DNA]</scope>
    <source>
        <strain evidence="4">DSM 22951</strain>
    </source>
</reference>
<feature type="signal peptide" evidence="2">
    <location>
        <begin position="1"/>
        <end position="21"/>
    </location>
</feature>
<evidence type="ECO:0008006" key="5">
    <source>
        <dbReference type="Google" id="ProtNLM"/>
    </source>
</evidence>
<evidence type="ECO:0000256" key="2">
    <source>
        <dbReference type="SAM" id="SignalP"/>
    </source>
</evidence>